<evidence type="ECO:0000256" key="4">
    <source>
        <dbReference type="ARBA" id="ARBA00022725"/>
    </source>
</evidence>
<evidence type="ECO:0000256" key="10">
    <source>
        <dbReference type="SAM" id="Phobius"/>
    </source>
</evidence>
<dbReference type="PRINTS" id="PR00245">
    <property type="entry name" value="OLFACTORYR"/>
</dbReference>
<keyword evidence="8" id="KW-0675">Receptor</keyword>
<dbReference type="Proteomes" id="UP000228934">
    <property type="component" value="Unassembled WGS sequence"/>
</dbReference>
<dbReference type="Gene3D" id="1.20.1070.10">
    <property type="entry name" value="Rhodopsin 7-helix transmembrane proteins"/>
    <property type="match status" value="1"/>
</dbReference>
<dbReference type="PANTHER" id="PTHR26452">
    <property type="entry name" value="OLFACTORY RECEPTOR"/>
    <property type="match status" value="1"/>
</dbReference>
<dbReference type="EMBL" id="KZ060906">
    <property type="protein sequence ID" value="PIO11662.1"/>
    <property type="molecule type" value="Genomic_DNA"/>
</dbReference>
<keyword evidence="3 10" id="KW-0812">Transmembrane</keyword>
<gene>
    <name evidence="12" type="ORF">AB205_0072740</name>
</gene>
<feature type="transmembrane region" description="Helical" evidence="10">
    <location>
        <begin position="86"/>
        <end position="115"/>
    </location>
</feature>
<evidence type="ECO:0000256" key="8">
    <source>
        <dbReference type="ARBA" id="ARBA00023170"/>
    </source>
</evidence>
<feature type="transmembrane region" description="Helical" evidence="10">
    <location>
        <begin position="21"/>
        <end position="48"/>
    </location>
</feature>
<dbReference type="InterPro" id="IPR017452">
    <property type="entry name" value="GPCR_Rhodpsn_7TM"/>
</dbReference>
<sequence length="206" mass="23894">MRNQSILNDFFLYGLSDLPVLRLPLFLIFLLIYLLTLLWNLLTIVLIVTDSHLHVPMYFFVGNLANLIESFFCDLPQLFHISCSDIFINILLVFLVGGFLAGGALTLTILSYVYIFKTVLKMQAKGNRSKVFSTCNSHLTLLFMNYGSSMFNYFWQSAGHHFYGEKGVAIFYTVILPFLNPLIYSLRNRDFRTAFQRVFRRIFPPK</sequence>
<evidence type="ECO:0000256" key="9">
    <source>
        <dbReference type="ARBA" id="ARBA00023224"/>
    </source>
</evidence>
<keyword evidence="9" id="KW-0807">Transducer</keyword>
<evidence type="ECO:0000256" key="3">
    <source>
        <dbReference type="ARBA" id="ARBA00022692"/>
    </source>
</evidence>
<evidence type="ECO:0000256" key="7">
    <source>
        <dbReference type="ARBA" id="ARBA00023136"/>
    </source>
</evidence>
<protein>
    <recommendedName>
        <fullName evidence="11">G-protein coupled receptors family 1 profile domain-containing protein</fullName>
    </recommendedName>
</protein>
<comment type="subcellular location">
    <subcellularLocation>
        <location evidence="1">Cell membrane</location>
        <topology evidence="1">Multi-pass membrane protein</topology>
    </subcellularLocation>
</comment>
<dbReference type="GO" id="GO:0004984">
    <property type="term" value="F:olfactory receptor activity"/>
    <property type="evidence" value="ECO:0007669"/>
    <property type="project" value="InterPro"/>
</dbReference>
<evidence type="ECO:0000256" key="5">
    <source>
        <dbReference type="ARBA" id="ARBA00022989"/>
    </source>
</evidence>
<dbReference type="GO" id="GO:0005886">
    <property type="term" value="C:plasma membrane"/>
    <property type="evidence" value="ECO:0007669"/>
    <property type="project" value="UniProtKB-SubCell"/>
</dbReference>
<feature type="transmembrane region" description="Helical" evidence="10">
    <location>
        <begin position="167"/>
        <end position="186"/>
    </location>
</feature>
<dbReference type="InterPro" id="IPR050516">
    <property type="entry name" value="Olfactory_GPCR"/>
</dbReference>
<evidence type="ECO:0000256" key="2">
    <source>
        <dbReference type="ARBA" id="ARBA00022475"/>
    </source>
</evidence>
<evidence type="ECO:0000256" key="6">
    <source>
        <dbReference type="ARBA" id="ARBA00023040"/>
    </source>
</evidence>
<organism evidence="12 13">
    <name type="scientific">Aquarana catesbeiana</name>
    <name type="common">American bullfrog</name>
    <name type="synonym">Rana catesbeiana</name>
    <dbReference type="NCBI Taxonomy" id="8400"/>
    <lineage>
        <taxon>Eukaryota</taxon>
        <taxon>Metazoa</taxon>
        <taxon>Chordata</taxon>
        <taxon>Craniata</taxon>
        <taxon>Vertebrata</taxon>
        <taxon>Euteleostomi</taxon>
        <taxon>Amphibia</taxon>
        <taxon>Batrachia</taxon>
        <taxon>Anura</taxon>
        <taxon>Neobatrachia</taxon>
        <taxon>Ranoidea</taxon>
        <taxon>Ranidae</taxon>
        <taxon>Aquarana</taxon>
    </lineage>
</organism>
<keyword evidence="13" id="KW-1185">Reference proteome</keyword>
<evidence type="ECO:0000259" key="11">
    <source>
        <dbReference type="PROSITE" id="PS50262"/>
    </source>
</evidence>
<dbReference type="PROSITE" id="PS50262">
    <property type="entry name" value="G_PROTEIN_RECEP_F1_2"/>
    <property type="match status" value="1"/>
</dbReference>
<accession>A0A2G9Q7S6</accession>
<keyword evidence="4" id="KW-0552">Olfaction</keyword>
<evidence type="ECO:0000256" key="1">
    <source>
        <dbReference type="ARBA" id="ARBA00004651"/>
    </source>
</evidence>
<keyword evidence="4" id="KW-0716">Sensory transduction</keyword>
<dbReference type="InterPro" id="IPR000276">
    <property type="entry name" value="GPCR_Rhodpsn"/>
</dbReference>
<keyword evidence="6" id="KW-0297">G-protein coupled receptor</keyword>
<keyword evidence="5 10" id="KW-1133">Transmembrane helix</keyword>
<evidence type="ECO:0000313" key="13">
    <source>
        <dbReference type="Proteomes" id="UP000228934"/>
    </source>
</evidence>
<dbReference type="Pfam" id="PF13853">
    <property type="entry name" value="7tm_4"/>
    <property type="match status" value="1"/>
</dbReference>
<reference evidence="13" key="1">
    <citation type="journal article" date="2017" name="Nat. Commun.">
        <title>The North American bullfrog draft genome provides insight into hormonal regulation of long noncoding RNA.</title>
        <authorList>
            <person name="Hammond S.A."/>
            <person name="Warren R.L."/>
            <person name="Vandervalk B.P."/>
            <person name="Kucuk E."/>
            <person name="Khan H."/>
            <person name="Gibb E.A."/>
            <person name="Pandoh P."/>
            <person name="Kirk H."/>
            <person name="Zhao Y."/>
            <person name="Jones M."/>
            <person name="Mungall A.J."/>
            <person name="Coope R."/>
            <person name="Pleasance S."/>
            <person name="Moore R.A."/>
            <person name="Holt R.A."/>
            <person name="Round J.M."/>
            <person name="Ohora S."/>
            <person name="Walle B.V."/>
            <person name="Veldhoen N."/>
            <person name="Helbing C.C."/>
            <person name="Birol I."/>
        </authorList>
    </citation>
    <scope>NUCLEOTIDE SEQUENCE [LARGE SCALE GENOMIC DNA]</scope>
</reference>
<name>A0A2G9Q7S6_AQUCT</name>
<feature type="transmembrane region" description="Helical" evidence="10">
    <location>
        <begin position="136"/>
        <end position="155"/>
    </location>
</feature>
<dbReference type="GO" id="GO:0004930">
    <property type="term" value="F:G protein-coupled receptor activity"/>
    <property type="evidence" value="ECO:0007669"/>
    <property type="project" value="UniProtKB-KW"/>
</dbReference>
<dbReference type="AlphaFoldDB" id="A0A2G9Q7S6"/>
<keyword evidence="7 10" id="KW-0472">Membrane</keyword>
<proteinExistence type="predicted"/>
<dbReference type="SUPFAM" id="SSF81321">
    <property type="entry name" value="Family A G protein-coupled receptor-like"/>
    <property type="match status" value="1"/>
</dbReference>
<dbReference type="InterPro" id="IPR000725">
    <property type="entry name" value="Olfact_rcpt"/>
</dbReference>
<evidence type="ECO:0000313" key="12">
    <source>
        <dbReference type="EMBL" id="PIO11662.1"/>
    </source>
</evidence>
<keyword evidence="2" id="KW-1003">Cell membrane</keyword>
<feature type="domain" description="G-protein coupled receptors family 1 profile" evidence="11">
    <location>
        <begin position="1"/>
        <end position="184"/>
    </location>
</feature>
<dbReference type="OrthoDB" id="10441712at2759"/>
<dbReference type="PRINTS" id="PR00237">
    <property type="entry name" value="GPCRRHODOPSN"/>
</dbReference>